<geneLocation type="plasmid" evidence="6 7">
    <name>pFA2</name>
</geneLocation>
<evidence type="ECO:0000256" key="3">
    <source>
        <dbReference type="PROSITE-ProRule" id="PRU00504"/>
    </source>
</evidence>
<dbReference type="SUPFAM" id="SSF101898">
    <property type="entry name" value="NHL repeat"/>
    <property type="match status" value="3"/>
</dbReference>
<evidence type="ECO:0000259" key="4">
    <source>
        <dbReference type="Pfam" id="PF13205"/>
    </source>
</evidence>
<keyword evidence="6" id="KW-0614">Plasmid</keyword>
<feature type="repeat" description="NHL" evidence="3">
    <location>
        <begin position="171"/>
        <end position="202"/>
    </location>
</feature>
<feature type="domain" description="MBG" evidence="5">
    <location>
        <begin position="2263"/>
        <end position="2324"/>
    </location>
</feature>
<dbReference type="Pfam" id="PF13585">
    <property type="entry name" value="CHU_C"/>
    <property type="match status" value="1"/>
</dbReference>
<feature type="repeat" description="NHL" evidence="3">
    <location>
        <begin position="930"/>
        <end position="972"/>
    </location>
</feature>
<gene>
    <name evidence="6" type="ORF">FUAX_44210</name>
</gene>
<evidence type="ECO:0000256" key="1">
    <source>
        <dbReference type="ARBA" id="ARBA00022729"/>
    </source>
</evidence>
<name>A0AAU9DBX9_9BACT</name>
<dbReference type="InterPro" id="IPR001258">
    <property type="entry name" value="NHL_repeat"/>
</dbReference>
<dbReference type="CDD" id="cd14953">
    <property type="entry name" value="NHL_like_1"/>
    <property type="match status" value="2"/>
</dbReference>
<evidence type="ECO:0000313" key="6">
    <source>
        <dbReference type="EMBL" id="BDD11989.1"/>
    </source>
</evidence>
<feature type="domain" description="MBG" evidence="5">
    <location>
        <begin position="1962"/>
        <end position="2025"/>
    </location>
</feature>
<feature type="repeat" description="NHL" evidence="3">
    <location>
        <begin position="640"/>
        <end position="682"/>
    </location>
</feature>
<feature type="repeat" description="NHL" evidence="3">
    <location>
        <begin position="884"/>
        <end position="914"/>
    </location>
</feature>
<sequence>MFFVKEPSRILRLVHITILSLYLVFSGATPEVSGQTSSVQNTAPKFTSAPVTGVNEGDTYRYEISLVNASVAQLDLGASTIPDWLSLKEEANVSTLAGTGLGDFQDGPGNKAKFFFPRDVAVDTEGNVYVADWGNNRIRKITQSPDGTATVSTLAGTDGYGFQDGVGSTAQFKNPNGVAVDAEGNVYVADKWNHCIRKITQSPNGTITVSTLAGTGVKGYQDGDGALAKFRHPDGVVVDGEGNVYVADEWNNRIRKITQSPDGTITVSTLAGTGEYDFKDGDGAMAKFSWPDDVAVDAKGNVYVADEWNYRIRKITQNPSVTVSVSTFAGTGISGFEDGDRATAKFRYPSSVALDGEGNVYVADVSRIRKITQSPDGQVTVSTLAGTGVKGYQDGAGPVAQFGSPSGVVVDAEGSVYVADRDNHRVRKIAQKAVLSGTASVPGDYPVILKLKDGKGGYIDQTFTIKVKDITPPQAISYTPSPQASGISIPNKLTITFDEAVRTGTGSVSVIRSSDDVTAETIQAGGISVNGKTATINLTATLKRGEAYHVLVTAGAFEDLSGNDFAGVSDKTAWMFETLQPPKFTSAPVTEVSEGDAYRYEISLANASVAQLDLGASTIPSWLSLKEETNVSSLAGSGVVGFQDGAGTVAKFNTPYGVTVDAEGNVYVADINNNRIRKIGQSLDGITTVSTLAGTGSYSFQDGDGAVAEFQNPTGVAIGSKGNVYVADQRNYRIRKISQNPDGTASVSTFAGTSVGGFQDGDGAMAIFKFPTSVAVDVKGNVYVADQRNHRIRKISKNPDGTVKVSTFAGTGAKGFQDGAGFVAKFDRPTSVAVDAEGNVYVAGYNNHRIRKISQNPDGTVNVSTFAGTGDKGFRDGDGSVAKFKWPTGVATDVEGNVYVADQGNHRVRKISQNPDGTVEVSTLAGSGAGGFQDGEGSTARFTLPTGVAVDAEGNVYVADQQNHRIRKIAQEAVLSGTASIPGDYPVILKLKDGEGGYIEQSFTVRVKEIIPPKAVSFAPANDATDIPLTERLRIEFDEPIRKGTGNVYIKDLSDNSVVETIDVTTRNVFAEGNSVTIRADKAFGLGKNYYVEMDAGAIEDIASNGFAGISGPSKWRFQTRSNRLPEFRSQPITEVDEGNQYSYEIIGFDADKHAMKVTAVNMPSWLSLEKKVMVSTVAGNGNLGFNDGDGRSAEFGYPNGLSVDTTGSVYVADYVNHNIRKIVQSPDGRYTVSTLAGTGAIGAMDGAGGVATFNGPTHLMPDDIGGFYVTDFFNKKIRLIKSASDGTVTVSSFIGEDNNNFVIKKDFGYPGRIVQDNKGSIYVGTLDNFSASLGFIWKIGLDNNTININKLKSSDGRILKFGDLNSLITSSEGELYVNDNNSKAIVHLVQNADGSVDRKTVIDGIAYRSAALEIDGSGNFYNTNNKQIFAYLRQPDGTFKQNLLAGAKNAGYINGEGGVAMFNHVIDMAVDETGTIYVVDTPHYIRKITRNYYLEGIAPMPGDFPVALRLDDGKGGVTDQTFTVRVKEIIPPKVVSFTPASGVKQIVPPTSLSVIFDETIRKGTGPLQIFDAKDNTLAVTVPVSDKSVTVNGGTLSLTLGKVLEKGKAYYVKIGAGVVEDLSGNPFSGIQSQTGWTFTTEPKKAPTVNFSDISKTYGDPDFDLSATTLSTGMQAFSVVGDPKKTSLSGLGNRRVNLGDAGSLRIKLRIEEDADYLPFEKTITLTINRKPIQVSANAGQSKVYGTVDPVLTYTADNLLGTDKLSGALTRDPGNDAGAYAIRQGSLIHPNYDITFHTSDFTVTKASLKVMADAGQSKVYGQPDPVLTYTADNLLGTDKLSGSLSRDPGNDVGAYAIRQGSLTHPNYDITFQSSDFTVTKAPLKVIADVGQNKVYGTADPVLTYIADNLLGTDKLSGSLSRDSGNDVGAYAIRQGSLTHPNYDITFQSSDFTVTNAPLKVIVDAGQNKVYGTADPVLTYTADNLIGTDQLSGALTRDPGNDAGTYAIRQGSLIHPNYDITFQSSDFTVTKAPLKVVADAGQSKVYGTVDPVLTYTADNLLGTDKLSGALTRDPGNDVGAYAIWQGSLTHPNYDITFQSSDFTVTKAPLKIMADAGQSKVYGTVDPVLTYTADNLIGTDNLSGSLSRDPGNDVGAYAIRQGSLAHPNYDITFQTSDFTVTKAPLKVIADAGQNKVYGTVDPVFTYTADNLIGTDKLSGALSRDPGNDVGAYAIRQGSLTHPNYDITFHTSDFTVTKAPLKVIVDAGLSKVYGTVDPVLTYTADNLLGTDQLSGALSRDPGNDAGAYAIRQGSLTHPNYDITFQSSDFIVTKAPLLIKAEDKVRGYGESNPVWTLIYSGFRYDDSQAVFETLPTASCEAVIDSEPGEYMISLSGGVAINYFLEYEDGILRVTEDNYFPDLNIPTMITPNGDGMNDTWNILNTRYYETVGVSVYNLSGKLIYRNDQYGENSEWDASGVDSGVYLYQITTNRGGNYKGRILIRK</sequence>
<keyword evidence="2" id="KW-0677">Repeat</keyword>
<dbReference type="Pfam" id="PF13205">
    <property type="entry name" value="Big_5"/>
    <property type="match status" value="3"/>
</dbReference>
<dbReference type="NCBIfam" id="TIGR04131">
    <property type="entry name" value="Bac_Flav_CTERM"/>
    <property type="match status" value="1"/>
</dbReference>
<dbReference type="Pfam" id="PF01436">
    <property type="entry name" value="NHL"/>
    <property type="match status" value="12"/>
</dbReference>
<evidence type="ECO:0000256" key="2">
    <source>
        <dbReference type="ARBA" id="ARBA00022737"/>
    </source>
</evidence>
<dbReference type="KEGG" id="fax:FUAX_44210"/>
<evidence type="ECO:0008006" key="8">
    <source>
        <dbReference type="Google" id="ProtNLM"/>
    </source>
</evidence>
<dbReference type="InterPro" id="IPR032812">
    <property type="entry name" value="SbsA_Ig"/>
</dbReference>
<dbReference type="NCBIfam" id="TIGR04183">
    <property type="entry name" value="Por_Secre_tail"/>
    <property type="match status" value="1"/>
</dbReference>
<dbReference type="RefSeq" id="WP_338395141.1">
    <property type="nucleotide sequence ID" value="NZ_AP025316.1"/>
</dbReference>
<feature type="domain" description="MBG" evidence="5">
    <location>
        <begin position="2107"/>
        <end position="2175"/>
    </location>
</feature>
<evidence type="ECO:0000259" key="5">
    <source>
        <dbReference type="Pfam" id="PF18676"/>
    </source>
</evidence>
<dbReference type="Gene3D" id="2.60.40.1220">
    <property type="match status" value="1"/>
</dbReference>
<feature type="repeat" description="NHL" evidence="3">
    <location>
        <begin position="709"/>
        <end position="740"/>
    </location>
</feature>
<feature type="domain" description="MBG" evidence="5">
    <location>
        <begin position="2182"/>
        <end position="2250"/>
    </location>
</feature>
<protein>
    <recommendedName>
        <fullName evidence="8">NHL repeat-containing protein</fullName>
    </recommendedName>
</protein>
<feature type="domain" description="MBG" evidence="5">
    <location>
        <begin position="2331"/>
        <end position="2405"/>
    </location>
</feature>
<keyword evidence="1" id="KW-0732">Signal</keyword>
<dbReference type="InterPro" id="IPR026341">
    <property type="entry name" value="T9SS_type_B"/>
</dbReference>
<feature type="repeat" description="NHL" evidence="3">
    <location>
        <begin position="401"/>
        <end position="432"/>
    </location>
</feature>
<keyword evidence="7" id="KW-1185">Reference proteome</keyword>
<accession>A0AAU9DBX9</accession>
<feature type="repeat" description="NHL" evidence="3">
    <location>
        <begin position="288"/>
        <end position="318"/>
    </location>
</feature>
<dbReference type="PANTHER" id="PTHR13833">
    <property type="match status" value="1"/>
</dbReference>
<feature type="repeat" description="NHL" evidence="3">
    <location>
        <begin position="230"/>
        <end position="260"/>
    </location>
</feature>
<feature type="domain" description="MBG" evidence="5">
    <location>
        <begin position="1806"/>
        <end position="1875"/>
    </location>
</feature>
<dbReference type="EMBL" id="AP025316">
    <property type="protein sequence ID" value="BDD11989.1"/>
    <property type="molecule type" value="Genomic_DNA"/>
</dbReference>
<evidence type="ECO:0000313" key="7">
    <source>
        <dbReference type="Proteomes" id="UP001348817"/>
    </source>
</evidence>
<feature type="repeat" description="NHL" evidence="3">
    <location>
        <begin position="814"/>
        <end position="856"/>
    </location>
</feature>
<proteinExistence type="predicted"/>
<dbReference type="PROSITE" id="PS51125">
    <property type="entry name" value="NHL"/>
    <property type="match status" value="11"/>
</dbReference>
<dbReference type="InterPro" id="IPR026444">
    <property type="entry name" value="Secre_tail"/>
</dbReference>
<reference evidence="6 7" key="1">
    <citation type="submission" date="2021-12" db="EMBL/GenBank/DDBJ databases">
        <title>Genome sequencing of bacteria with rrn-lacking chromosome and rrn-plasmid.</title>
        <authorList>
            <person name="Anda M."/>
            <person name="Iwasaki W."/>
        </authorList>
    </citation>
    <scope>NUCLEOTIDE SEQUENCE [LARGE SCALE GENOMIC DNA]</scope>
    <source>
        <strain evidence="6 7">DSM 100852</strain>
        <plasmid evidence="6 7">pFA2</plasmid>
    </source>
</reference>
<dbReference type="Gene3D" id="2.120.10.30">
    <property type="entry name" value="TolB, C-terminal domain"/>
    <property type="match status" value="8"/>
</dbReference>
<dbReference type="Proteomes" id="UP001348817">
    <property type="component" value="Plasmid pFA2"/>
</dbReference>
<organism evidence="6 7">
    <name type="scientific">Fulvitalea axinellae</name>
    <dbReference type="NCBI Taxonomy" id="1182444"/>
    <lineage>
        <taxon>Bacteria</taxon>
        <taxon>Pseudomonadati</taxon>
        <taxon>Bacteroidota</taxon>
        <taxon>Cytophagia</taxon>
        <taxon>Cytophagales</taxon>
        <taxon>Persicobacteraceae</taxon>
        <taxon>Fulvitalea</taxon>
    </lineage>
</organism>
<dbReference type="Pfam" id="PF18676">
    <property type="entry name" value="MBG_2"/>
    <property type="match status" value="9"/>
</dbReference>
<feature type="domain" description="SbsA Ig-like" evidence="4">
    <location>
        <begin position="1531"/>
        <end position="1640"/>
    </location>
</feature>
<feature type="domain" description="SbsA Ig-like" evidence="4">
    <location>
        <begin position="1011"/>
        <end position="1120"/>
    </location>
</feature>
<dbReference type="InterPro" id="IPR041286">
    <property type="entry name" value="MBG_2"/>
</dbReference>
<feature type="domain" description="SbsA Ig-like" evidence="4">
    <location>
        <begin position="469"/>
        <end position="578"/>
    </location>
</feature>
<feature type="repeat" description="NHL" evidence="3">
    <location>
        <begin position="768"/>
        <end position="798"/>
    </location>
</feature>
<feature type="domain" description="MBG" evidence="5">
    <location>
        <begin position="1732"/>
        <end position="1800"/>
    </location>
</feature>
<feature type="domain" description="MBG" evidence="5">
    <location>
        <begin position="2031"/>
        <end position="2100"/>
    </location>
</feature>
<dbReference type="InterPro" id="IPR014755">
    <property type="entry name" value="Cu-Rt/internalin_Ig-like"/>
</dbReference>
<feature type="repeat" description="NHL" evidence="3">
    <location>
        <begin position="102"/>
        <end position="144"/>
    </location>
</feature>
<dbReference type="InterPro" id="IPR011042">
    <property type="entry name" value="6-blade_b-propeller_TolB-like"/>
</dbReference>
<dbReference type="PANTHER" id="PTHR13833:SF71">
    <property type="entry name" value="NHL DOMAIN-CONTAINING PROTEIN"/>
    <property type="match status" value="1"/>
</dbReference>
<feature type="domain" description="MBG" evidence="5">
    <location>
        <begin position="1883"/>
        <end position="1950"/>
    </location>
</feature>